<dbReference type="EMBL" id="GBXM01016574">
    <property type="protein sequence ID" value="JAH92003.1"/>
    <property type="molecule type" value="Transcribed_RNA"/>
</dbReference>
<protein>
    <submittedName>
        <fullName evidence="1">Uncharacterized protein</fullName>
    </submittedName>
</protein>
<dbReference type="AlphaFoldDB" id="A0A0E9WRB3"/>
<reference evidence="1" key="1">
    <citation type="submission" date="2014-11" db="EMBL/GenBank/DDBJ databases">
        <authorList>
            <person name="Amaro Gonzalez C."/>
        </authorList>
    </citation>
    <scope>NUCLEOTIDE SEQUENCE</scope>
</reference>
<name>A0A0E9WRB3_ANGAN</name>
<accession>A0A0E9WRB3</accession>
<reference evidence="1" key="2">
    <citation type="journal article" date="2015" name="Fish Shellfish Immunol.">
        <title>Early steps in the European eel (Anguilla anguilla)-Vibrio vulnificus interaction in the gills: Role of the RtxA13 toxin.</title>
        <authorList>
            <person name="Callol A."/>
            <person name="Pajuelo D."/>
            <person name="Ebbesson L."/>
            <person name="Teles M."/>
            <person name="MacKenzie S."/>
            <person name="Amaro C."/>
        </authorList>
    </citation>
    <scope>NUCLEOTIDE SEQUENCE</scope>
</reference>
<proteinExistence type="predicted"/>
<organism evidence="1">
    <name type="scientific">Anguilla anguilla</name>
    <name type="common">European freshwater eel</name>
    <name type="synonym">Muraena anguilla</name>
    <dbReference type="NCBI Taxonomy" id="7936"/>
    <lineage>
        <taxon>Eukaryota</taxon>
        <taxon>Metazoa</taxon>
        <taxon>Chordata</taxon>
        <taxon>Craniata</taxon>
        <taxon>Vertebrata</taxon>
        <taxon>Euteleostomi</taxon>
        <taxon>Actinopterygii</taxon>
        <taxon>Neopterygii</taxon>
        <taxon>Teleostei</taxon>
        <taxon>Anguilliformes</taxon>
        <taxon>Anguillidae</taxon>
        <taxon>Anguilla</taxon>
    </lineage>
</organism>
<sequence length="39" mass="4401">MRMSNRLLAGKEKGCIHFAGTPNNITCAVCEAYYSKYMK</sequence>
<evidence type="ECO:0000313" key="1">
    <source>
        <dbReference type="EMBL" id="JAH92003.1"/>
    </source>
</evidence>